<reference evidence="2" key="1">
    <citation type="journal article" date="2014" name="Front. Microbiol.">
        <title>High frequency of phylogenetically diverse reductive dehalogenase-homologous genes in deep subseafloor sedimentary metagenomes.</title>
        <authorList>
            <person name="Kawai M."/>
            <person name="Futagami T."/>
            <person name="Toyoda A."/>
            <person name="Takaki Y."/>
            <person name="Nishi S."/>
            <person name="Hori S."/>
            <person name="Arai W."/>
            <person name="Tsubouchi T."/>
            <person name="Morono Y."/>
            <person name="Uchiyama I."/>
            <person name="Ito T."/>
            <person name="Fujiyama A."/>
            <person name="Inagaki F."/>
            <person name="Takami H."/>
        </authorList>
    </citation>
    <scope>NUCLEOTIDE SEQUENCE</scope>
    <source>
        <strain evidence="2">Expedition CK06-06</strain>
    </source>
</reference>
<dbReference type="EMBL" id="BARS01052748">
    <property type="protein sequence ID" value="GAG45312.1"/>
    <property type="molecule type" value="Genomic_DNA"/>
</dbReference>
<feature type="domain" description="Peptidase S24/S26A/S26B/S26C" evidence="1">
    <location>
        <begin position="34"/>
        <end position="145"/>
    </location>
</feature>
<dbReference type="InterPro" id="IPR036286">
    <property type="entry name" value="LexA/Signal_pep-like_sf"/>
</dbReference>
<dbReference type="CDD" id="cd06529">
    <property type="entry name" value="S24_LexA-like"/>
    <property type="match status" value="1"/>
</dbReference>
<organism evidence="2">
    <name type="scientific">marine sediment metagenome</name>
    <dbReference type="NCBI Taxonomy" id="412755"/>
    <lineage>
        <taxon>unclassified sequences</taxon>
        <taxon>metagenomes</taxon>
        <taxon>ecological metagenomes</taxon>
    </lineage>
</organism>
<dbReference type="Pfam" id="PF00717">
    <property type="entry name" value="Peptidase_S24"/>
    <property type="match status" value="1"/>
</dbReference>
<name>X0YDG4_9ZZZZ</name>
<dbReference type="Gene3D" id="2.10.109.10">
    <property type="entry name" value="Umud Fragment, subunit A"/>
    <property type="match status" value="1"/>
</dbReference>
<accession>X0YDG4</accession>
<protein>
    <recommendedName>
        <fullName evidence="1">Peptidase S24/S26A/S26B/S26C domain-containing protein</fullName>
    </recommendedName>
</protein>
<dbReference type="AlphaFoldDB" id="X0YDG4"/>
<gene>
    <name evidence="2" type="ORF">S01H1_78377</name>
</gene>
<sequence>ETRRGGLDLDSLLRSARRCGDNIIAPAPLGRAIPLINRVAAGYPTDFTDLDYPPSVADEYVCCPDVPDPQAFGARVVGDSMAPNYKEGDTVIFAPNAVPRDGDDCFVRFVKDNSTSFKRFHAAPNGRIRLEPINNKYPVEEYGREEINGLWPAIMRVEHIRQP</sequence>
<evidence type="ECO:0000259" key="1">
    <source>
        <dbReference type="Pfam" id="PF00717"/>
    </source>
</evidence>
<feature type="non-terminal residue" evidence="2">
    <location>
        <position position="1"/>
    </location>
</feature>
<dbReference type="SUPFAM" id="SSF51306">
    <property type="entry name" value="LexA/Signal peptidase"/>
    <property type="match status" value="1"/>
</dbReference>
<comment type="caution">
    <text evidence="2">The sequence shown here is derived from an EMBL/GenBank/DDBJ whole genome shotgun (WGS) entry which is preliminary data.</text>
</comment>
<proteinExistence type="predicted"/>
<evidence type="ECO:0000313" key="2">
    <source>
        <dbReference type="EMBL" id="GAG45312.1"/>
    </source>
</evidence>
<dbReference type="InterPro" id="IPR039418">
    <property type="entry name" value="LexA-like"/>
</dbReference>
<dbReference type="InterPro" id="IPR015927">
    <property type="entry name" value="Peptidase_S24_S26A/B/C"/>
</dbReference>